<comment type="caution">
    <text evidence="3">The sequence shown here is derived from an EMBL/GenBank/DDBJ whole genome shotgun (WGS) entry which is preliminary data.</text>
</comment>
<evidence type="ECO:0000256" key="1">
    <source>
        <dbReference type="SAM" id="SignalP"/>
    </source>
</evidence>
<feature type="domain" description="Cytochrome P460" evidence="2">
    <location>
        <begin position="90"/>
        <end position="170"/>
    </location>
</feature>
<name>A0A2S9YM03_9BACT</name>
<dbReference type="Gene3D" id="3.50.70.20">
    <property type="entry name" value="Cytochrome P460"/>
    <property type="match status" value="1"/>
</dbReference>
<dbReference type="CDD" id="cd20716">
    <property type="entry name" value="cyt_P460_fam"/>
    <property type="match status" value="1"/>
</dbReference>
<dbReference type="RefSeq" id="WP_146157945.1">
    <property type="nucleotide sequence ID" value="NZ_PVNL01000083.1"/>
</dbReference>
<dbReference type="Pfam" id="PF16694">
    <property type="entry name" value="Cytochrome_P460"/>
    <property type="match status" value="1"/>
</dbReference>
<evidence type="ECO:0000313" key="4">
    <source>
        <dbReference type="Proteomes" id="UP000238823"/>
    </source>
</evidence>
<dbReference type="EMBL" id="PVNL01000083">
    <property type="protein sequence ID" value="PRQ06113.1"/>
    <property type="molecule type" value="Genomic_DNA"/>
</dbReference>
<organism evidence="3 4">
    <name type="scientific">Enhygromyxa salina</name>
    <dbReference type="NCBI Taxonomy" id="215803"/>
    <lineage>
        <taxon>Bacteria</taxon>
        <taxon>Pseudomonadati</taxon>
        <taxon>Myxococcota</taxon>
        <taxon>Polyangia</taxon>
        <taxon>Nannocystales</taxon>
        <taxon>Nannocystaceae</taxon>
        <taxon>Enhygromyxa</taxon>
    </lineage>
</organism>
<feature type="chain" id="PRO_5015660194" description="Cytochrome P460 domain-containing protein" evidence="1">
    <location>
        <begin position="21"/>
        <end position="178"/>
    </location>
</feature>
<sequence length="178" mass="18348">MRAFADKIAVLVVCSGLSLAGCDGGAEGDMGEGETGEAGVDAEAVVAAALDYPSFEQINAVAAASQHGLADTVNIWVPSEYAGMYRSVDPDDPDATASFPAGALIVKEHLNASAEPVGMTIMFKGPAGYDPEHGDWWWANASLDGTLNDQGAVGYCIGCHTPRADADWVFGVAPDLQG</sequence>
<dbReference type="OrthoDB" id="274365at2"/>
<accession>A0A2S9YM03</accession>
<proteinExistence type="predicted"/>
<gene>
    <name evidence="3" type="ORF">ENSA7_41470</name>
</gene>
<keyword evidence="1" id="KW-0732">Signal</keyword>
<feature type="signal peptide" evidence="1">
    <location>
        <begin position="1"/>
        <end position="20"/>
    </location>
</feature>
<evidence type="ECO:0000313" key="3">
    <source>
        <dbReference type="EMBL" id="PRQ06113.1"/>
    </source>
</evidence>
<reference evidence="3 4" key="1">
    <citation type="submission" date="2018-03" db="EMBL/GenBank/DDBJ databases">
        <title>Draft Genome Sequences of the Obligatory Marine Myxobacteria Enhygromyxa salina SWB007.</title>
        <authorList>
            <person name="Poehlein A."/>
            <person name="Moghaddam J.A."/>
            <person name="Harms H."/>
            <person name="Alanjari M."/>
            <person name="Koenig G.M."/>
            <person name="Daniel R."/>
            <person name="Schaeberle T.F."/>
        </authorList>
    </citation>
    <scope>NUCLEOTIDE SEQUENCE [LARGE SCALE GENOMIC DNA]</scope>
    <source>
        <strain evidence="3 4">SWB007</strain>
    </source>
</reference>
<protein>
    <recommendedName>
        <fullName evidence="2">Cytochrome P460 domain-containing protein</fullName>
    </recommendedName>
</protein>
<evidence type="ECO:0000259" key="2">
    <source>
        <dbReference type="Pfam" id="PF16694"/>
    </source>
</evidence>
<dbReference type="InterPro" id="IPR032033">
    <property type="entry name" value="Cytochrome_P460"/>
</dbReference>
<dbReference type="InterPro" id="IPR038142">
    <property type="entry name" value="Cytochrome_P460_sp"/>
</dbReference>
<dbReference type="AlphaFoldDB" id="A0A2S9YM03"/>
<dbReference type="Proteomes" id="UP000238823">
    <property type="component" value="Unassembled WGS sequence"/>
</dbReference>
<dbReference type="PROSITE" id="PS51257">
    <property type="entry name" value="PROKAR_LIPOPROTEIN"/>
    <property type="match status" value="1"/>
</dbReference>